<gene>
    <name evidence="1" type="ORF">SNEC2469_LOCUS20544</name>
</gene>
<organism evidence="1 2">
    <name type="scientific">Symbiodinium necroappetens</name>
    <dbReference type="NCBI Taxonomy" id="1628268"/>
    <lineage>
        <taxon>Eukaryota</taxon>
        <taxon>Sar</taxon>
        <taxon>Alveolata</taxon>
        <taxon>Dinophyceae</taxon>
        <taxon>Suessiales</taxon>
        <taxon>Symbiodiniaceae</taxon>
        <taxon>Symbiodinium</taxon>
    </lineage>
</organism>
<dbReference type="EMBL" id="CAJNJA010035840">
    <property type="protein sequence ID" value="CAE7712214.1"/>
    <property type="molecule type" value="Genomic_DNA"/>
</dbReference>
<name>A0A812X173_9DINO</name>
<proteinExistence type="predicted"/>
<reference evidence="1" key="1">
    <citation type="submission" date="2021-02" db="EMBL/GenBank/DDBJ databases">
        <authorList>
            <person name="Dougan E. K."/>
            <person name="Rhodes N."/>
            <person name="Thang M."/>
            <person name="Chan C."/>
        </authorList>
    </citation>
    <scope>NUCLEOTIDE SEQUENCE</scope>
</reference>
<protein>
    <submittedName>
        <fullName evidence="1">Uncharacterized protein</fullName>
    </submittedName>
</protein>
<accession>A0A812X173</accession>
<sequence length="373" mass="41911">YAFRHGARKSNADVLEQYHTESIRALSAAKPGKKTVEQTQACNKHQSSLDSIREHEKSIMQVLNGGACAAKRRRSDFVKRLGVCDTEGKEILNALVNGGAIPPHLRNNESAQKLQRLSLYLRWVACNLLHDDYMKLKEKTSFDVVIVEKKAKDFMSHVREQSTQKVEIRHLPDACTLVGNCIPCALWHIAPLLRLTITSSIQNHELSENTEALKRRWRTYRSAAALYKTDLMCSVGLPADDVLSYILHYEGNGCPHCVAVQVLADRQNVMVLNGRTSMKLSMLAFREAFAAAVDRSTVVTYWQRRSRGELADKTGHLLDMQAGADISSDDEAANDEVCTARFSFDEDNKPVVSDNIQQTLRREVEETLLDLKA</sequence>
<dbReference type="AlphaFoldDB" id="A0A812X173"/>
<evidence type="ECO:0000313" key="1">
    <source>
        <dbReference type="EMBL" id="CAE7712214.1"/>
    </source>
</evidence>
<evidence type="ECO:0000313" key="2">
    <source>
        <dbReference type="Proteomes" id="UP000601435"/>
    </source>
</evidence>
<dbReference type="OrthoDB" id="430896at2759"/>
<dbReference type="Proteomes" id="UP000601435">
    <property type="component" value="Unassembled WGS sequence"/>
</dbReference>
<feature type="non-terminal residue" evidence="1">
    <location>
        <position position="1"/>
    </location>
</feature>
<comment type="caution">
    <text evidence="1">The sequence shown here is derived from an EMBL/GenBank/DDBJ whole genome shotgun (WGS) entry which is preliminary data.</text>
</comment>
<feature type="non-terminal residue" evidence="1">
    <location>
        <position position="373"/>
    </location>
</feature>
<keyword evidence="2" id="KW-1185">Reference proteome</keyword>